<sequence>MNVSCSEFPDELMSAFEGHARSNSAREHDDGPKVSPQRNGRRDLSGAGSVATSWDPSWHCCTPTSHPNASGGDAGLSSDVHPNLDMFISKDVKRDMFITNDS</sequence>
<organism evidence="2 3">
    <name type="scientific">Caerostris extrusa</name>
    <name type="common">Bark spider</name>
    <name type="synonym">Caerostris bankana</name>
    <dbReference type="NCBI Taxonomy" id="172846"/>
    <lineage>
        <taxon>Eukaryota</taxon>
        <taxon>Metazoa</taxon>
        <taxon>Ecdysozoa</taxon>
        <taxon>Arthropoda</taxon>
        <taxon>Chelicerata</taxon>
        <taxon>Arachnida</taxon>
        <taxon>Araneae</taxon>
        <taxon>Araneomorphae</taxon>
        <taxon>Entelegynae</taxon>
        <taxon>Araneoidea</taxon>
        <taxon>Araneidae</taxon>
        <taxon>Caerostris</taxon>
    </lineage>
</organism>
<gene>
    <name evidence="2" type="ORF">CEXT_654031</name>
</gene>
<keyword evidence="3" id="KW-1185">Reference proteome</keyword>
<reference evidence="2 3" key="1">
    <citation type="submission" date="2021-06" db="EMBL/GenBank/DDBJ databases">
        <title>Caerostris extrusa draft genome.</title>
        <authorList>
            <person name="Kono N."/>
            <person name="Arakawa K."/>
        </authorList>
    </citation>
    <scope>NUCLEOTIDE SEQUENCE [LARGE SCALE GENOMIC DNA]</scope>
</reference>
<dbReference type="Proteomes" id="UP001054945">
    <property type="component" value="Unassembled WGS sequence"/>
</dbReference>
<comment type="caution">
    <text evidence="2">The sequence shown here is derived from an EMBL/GenBank/DDBJ whole genome shotgun (WGS) entry which is preliminary data.</text>
</comment>
<dbReference type="AlphaFoldDB" id="A0AAV4SMU8"/>
<evidence type="ECO:0000256" key="1">
    <source>
        <dbReference type="SAM" id="MobiDB-lite"/>
    </source>
</evidence>
<feature type="compositionally biased region" description="Basic and acidic residues" evidence="1">
    <location>
        <begin position="18"/>
        <end position="32"/>
    </location>
</feature>
<proteinExistence type="predicted"/>
<dbReference type="EMBL" id="BPLR01009854">
    <property type="protein sequence ID" value="GIY35080.1"/>
    <property type="molecule type" value="Genomic_DNA"/>
</dbReference>
<evidence type="ECO:0000313" key="2">
    <source>
        <dbReference type="EMBL" id="GIY35080.1"/>
    </source>
</evidence>
<evidence type="ECO:0000313" key="3">
    <source>
        <dbReference type="Proteomes" id="UP001054945"/>
    </source>
</evidence>
<accession>A0AAV4SMU8</accession>
<name>A0AAV4SMU8_CAEEX</name>
<protein>
    <submittedName>
        <fullName evidence="2">Uncharacterized protein</fullName>
    </submittedName>
</protein>
<feature type="region of interest" description="Disordered" evidence="1">
    <location>
        <begin position="14"/>
        <end position="52"/>
    </location>
</feature>